<sequence>MEQSGVLGFNVDSDGSLAVIRNAPFCTHEAFAQMLGVSDDTARGWVEMGTIPTAKIGRRRVVNLNRIVSDLSRGKTIFCSGDYGDEC</sequence>
<gene>
    <name evidence="2" type="ORF">LCGC14_1150740</name>
</gene>
<reference evidence="2" key="1">
    <citation type="journal article" date="2015" name="Nature">
        <title>Complex archaea that bridge the gap between prokaryotes and eukaryotes.</title>
        <authorList>
            <person name="Spang A."/>
            <person name="Saw J.H."/>
            <person name="Jorgensen S.L."/>
            <person name="Zaremba-Niedzwiedzka K."/>
            <person name="Martijn J."/>
            <person name="Lind A.E."/>
            <person name="van Eijk R."/>
            <person name="Schleper C."/>
            <person name="Guy L."/>
            <person name="Ettema T.J."/>
        </authorList>
    </citation>
    <scope>NUCLEOTIDE SEQUENCE</scope>
</reference>
<comment type="caution">
    <text evidence="2">The sequence shown here is derived from an EMBL/GenBank/DDBJ whole genome shotgun (WGS) entry which is preliminary data.</text>
</comment>
<accession>A0A0F9Q150</accession>
<dbReference type="InterPro" id="IPR041657">
    <property type="entry name" value="HTH_17"/>
</dbReference>
<evidence type="ECO:0000259" key="1">
    <source>
        <dbReference type="Pfam" id="PF12728"/>
    </source>
</evidence>
<organism evidence="2">
    <name type="scientific">marine sediment metagenome</name>
    <dbReference type="NCBI Taxonomy" id="412755"/>
    <lineage>
        <taxon>unclassified sequences</taxon>
        <taxon>metagenomes</taxon>
        <taxon>ecological metagenomes</taxon>
    </lineage>
</organism>
<dbReference type="Pfam" id="PF12728">
    <property type="entry name" value="HTH_17"/>
    <property type="match status" value="1"/>
</dbReference>
<protein>
    <recommendedName>
        <fullName evidence="1">Helix-turn-helix domain-containing protein</fullName>
    </recommendedName>
</protein>
<dbReference type="SUPFAM" id="SSF46955">
    <property type="entry name" value="Putative DNA-binding domain"/>
    <property type="match status" value="1"/>
</dbReference>
<name>A0A0F9Q150_9ZZZZ</name>
<feature type="domain" description="Helix-turn-helix" evidence="1">
    <location>
        <begin position="27"/>
        <end position="63"/>
    </location>
</feature>
<dbReference type="InterPro" id="IPR009061">
    <property type="entry name" value="DNA-bd_dom_put_sf"/>
</dbReference>
<dbReference type="AlphaFoldDB" id="A0A0F9Q150"/>
<evidence type="ECO:0000313" key="2">
    <source>
        <dbReference type="EMBL" id="KKM99152.1"/>
    </source>
</evidence>
<proteinExistence type="predicted"/>
<dbReference type="EMBL" id="LAZR01005530">
    <property type="protein sequence ID" value="KKM99152.1"/>
    <property type="molecule type" value="Genomic_DNA"/>
</dbReference>